<dbReference type="SMART" id="SM01140">
    <property type="entry name" value="Drf_GBD"/>
    <property type="match status" value="1"/>
</dbReference>
<dbReference type="InterPro" id="IPR011989">
    <property type="entry name" value="ARM-like"/>
</dbReference>
<dbReference type="InterPro" id="IPR010473">
    <property type="entry name" value="GTPase-bd"/>
</dbReference>
<evidence type="ECO:0000313" key="3">
    <source>
        <dbReference type="EMBL" id="KAB8336806.1"/>
    </source>
</evidence>
<dbReference type="Proteomes" id="UP000327013">
    <property type="component" value="Unassembled WGS sequence"/>
</dbReference>
<dbReference type="GO" id="GO:0003779">
    <property type="term" value="F:actin binding"/>
    <property type="evidence" value="ECO:0007669"/>
    <property type="project" value="InterPro"/>
</dbReference>
<dbReference type="InterPro" id="IPR016024">
    <property type="entry name" value="ARM-type_fold"/>
</dbReference>
<feature type="compositionally biased region" description="Basic and acidic residues" evidence="1">
    <location>
        <begin position="657"/>
        <end position="671"/>
    </location>
</feature>
<protein>
    <recommendedName>
        <fullName evidence="2">Formin GTPase-binding domain-containing protein</fullName>
    </recommendedName>
</protein>
<feature type="region of interest" description="Disordered" evidence="1">
    <location>
        <begin position="657"/>
        <end position="707"/>
    </location>
</feature>
<feature type="compositionally biased region" description="Polar residues" evidence="1">
    <location>
        <begin position="24"/>
        <end position="46"/>
    </location>
</feature>
<dbReference type="Pfam" id="PF06371">
    <property type="entry name" value="Drf_GBD"/>
    <property type="match status" value="1"/>
</dbReference>
<accession>A0A5N6KNS2</accession>
<gene>
    <name evidence="3" type="ORF">FH972_021115</name>
</gene>
<dbReference type="GO" id="GO:0030036">
    <property type="term" value="P:actin cytoskeleton organization"/>
    <property type="evidence" value="ECO:0007669"/>
    <property type="project" value="InterPro"/>
</dbReference>
<sequence length="707" mass="79038">MESATTSAACHPSPERKEHKHSRTATVTNFKSLISSGRSPVKQASPQRKPVVFNKQPENTGMPHRAVNEPCSPAGNTRGSFQVLGEVQNRGPLSPQRPAKSGFDKAAVKHKRSMTELIARMSPKKNSHKPQELPRDKENTTPPGSSDGEAHTPIWAQFASQRFPPSQNYVPRLDQSPVRPSASRVNSDAELTGALQSPSRVRAAVAMYNNRGETHVETQQNGLSGEELDSAFEAILAARNIPEHQRASMRTLVMNVKREFIKNDTNLAPKNEEMSPTKSSFWSRSRDKSVPRGREAQRDADRLEKEAQAASPTKRGRSRSRGRASTIGKGDKSPFKRPRSTSKARSIMSLKNFSSSSVNSMGLDGTRESKEQQISIPDDFTAYLQEQQHPQSIEIGRVHKLRLLVRNESISWTDTFIGQGGMLALIALLERIMHLEWREEHEDVLLHEVLLCLKGLCTTKRAQDKLTEVAPTLFPSLLKMLFDEERKGPSEFNTRDPDSPEDERPVGFIEQMQKRRPFQVWCREATNVTKEVFWIFLHHLNVIPMISASTEVSGGDDAFFKKHFPRERPPVPAAPYVGGVEWEATNYLAQHLDLLNGLIAAMPSHGARIQLREELRVSGFEKLMGGTLRLCKEKFYGAVHDVLRTWVSAALDDGWDVHDVRMGPPKEERSLSKSPAKKKADAPPKLELPKLDLGEPKAGQTCGDAWL</sequence>
<feature type="region of interest" description="Disordered" evidence="1">
    <location>
        <begin position="1"/>
        <end position="153"/>
    </location>
</feature>
<evidence type="ECO:0000259" key="2">
    <source>
        <dbReference type="SMART" id="SM01140"/>
    </source>
</evidence>
<dbReference type="GO" id="GO:0031267">
    <property type="term" value="F:small GTPase binding"/>
    <property type="evidence" value="ECO:0007669"/>
    <property type="project" value="InterPro"/>
</dbReference>
<name>A0A5N6KNS2_9ROSI</name>
<organism evidence="3 4">
    <name type="scientific">Carpinus fangiana</name>
    <dbReference type="NCBI Taxonomy" id="176857"/>
    <lineage>
        <taxon>Eukaryota</taxon>
        <taxon>Viridiplantae</taxon>
        <taxon>Streptophyta</taxon>
        <taxon>Embryophyta</taxon>
        <taxon>Tracheophyta</taxon>
        <taxon>Spermatophyta</taxon>
        <taxon>Magnoliopsida</taxon>
        <taxon>eudicotyledons</taxon>
        <taxon>Gunneridae</taxon>
        <taxon>Pentapetalae</taxon>
        <taxon>rosids</taxon>
        <taxon>fabids</taxon>
        <taxon>Fagales</taxon>
        <taxon>Betulaceae</taxon>
        <taxon>Carpinus</taxon>
    </lineage>
</organism>
<dbReference type="OrthoDB" id="2155261at2759"/>
<dbReference type="AlphaFoldDB" id="A0A5N6KNS2"/>
<feature type="compositionally biased region" description="Basic and acidic residues" evidence="1">
    <location>
        <begin position="678"/>
        <end position="695"/>
    </location>
</feature>
<keyword evidence="4" id="KW-1185">Reference proteome</keyword>
<feature type="compositionally biased region" description="Basic and acidic residues" evidence="1">
    <location>
        <begin position="129"/>
        <end position="139"/>
    </location>
</feature>
<dbReference type="SUPFAM" id="SSF48371">
    <property type="entry name" value="ARM repeat"/>
    <property type="match status" value="1"/>
</dbReference>
<comment type="caution">
    <text evidence="3">The sequence shown here is derived from an EMBL/GenBank/DDBJ whole genome shotgun (WGS) entry which is preliminary data.</text>
</comment>
<dbReference type="Gene3D" id="1.25.10.10">
    <property type="entry name" value="Leucine-rich Repeat Variant"/>
    <property type="match status" value="1"/>
</dbReference>
<feature type="region of interest" description="Disordered" evidence="1">
    <location>
        <begin position="265"/>
        <end position="351"/>
    </location>
</feature>
<dbReference type="EMBL" id="VIBQ01000009">
    <property type="protein sequence ID" value="KAB8336806.1"/>
    <property type="molecule type" value="Genomic_DNA"/>
</dbReference>
<feature type="region of interest" description="Disordered" evidence="1">
    <location>
        <begin position="165"/>
        <end position="191"/>
    </location>
</feature>
<proteinExistence type="predicted"/>
<feature type="compositionally biased region" description="Basic and acidic residues" evidence="1">
    <location>
        <begin position="284"/>
        <end position="307"/>
    </location>
</feature>
<feature type="domain" description="Formin GTPase-binding" evidence="2">
    <location>
        <begin position="219"/>
        <end position="482"/>
    </location>
</feature>
<evidence type="ECO:0000256" key="1">
    <source>
        <dbReference type="SAM" id="MobiDB-lite"/>
    </source>
</evidence>
<reference evidence="3 4" key="1">
    <citation type="submission" date="2019-06" db="EMBL/GenBank/DDBJ databases">
        <title>A chromosomal-level reference genome of Carpinus fangiana (Coryloideae, Betulaceae).</title>
        <authorList>
            <person name="Yang X."/>
            <person name="Wang Z."/>
            <person name="Zhang L."/>
            <person name="Hao G."/>
            <person name="Liu J."/>
            <person name="Yang Y."/>
        </authorList>
    </citation>
    <scope>NUCLEOTIDE SEQUENCE [LARGE SCALE GENOMIC DNA]</scope>
    <source>
        <strain evidence="3">Cfa_2016G</strain>
        <tissue evidence="3">Leaf</tissue>
    </source>
</reference>
<evidence type="ECO:0000313" key="4">
    <source>
        <dbReference type="Proteomes" id="UP000327013"/>
    </source>
</evidence>